<accession>A0A419A2P0</accession>
<dbReference type="GO" id="GO:0016020">
    <property type="term" value="C:membrane"/>
    <property type="evidence" value="ECO:0007669"/>
    <property type="project" value="InterPro"/>
</dbReference>
<feature type="transmembrane region" description="Helical" evidence="2">
    <location>
        <begin position="145"/>
        <end position="171"/>
    </location>
</feature>
<feature type="transmembrane region" description="Helical" evidence="2">
    <location>
        <begin position="422"/>
        <end position="446"/>
    </location>
</feature>
<feature type="transmembrane region" description="Helical" evidence="2">
    <location>
        <begin position="268"/>
        <end position="286"/>
    </location>
</feature>
<reference evidence="4 5" key="1">
    <citation type="submission" date="2018-09" db="EMBL/GenBank/DDBJ databases">
        <title>Paracoccus onubensis nov. sp. a moderate halophilic bacterium isolated from Gruta de las Maravillas (Aracena, Spain).</title>
        <authorList>
            <person name="Jurado V."/>
            <person name="Gutierrez-Patricio S."/>
            <person name="Gonzalez-Pimentel J.L."/>
            <person name="Laiz L."/>
            <person name="Saiz-Jimenez C."/>
        </authorList>
    </citation>
    <scope>NUCLEOTIDE SEQUENCE [LARGE SCALE GENOMIC DNA]</scope>
    <source>
        <strain evidence="4 5">DSM 19484</strain>
    </source>
</reference>
<keyword evidence="2" id="KW-1133">Transmembrane helix</keyword>
<keyword evidence="2" id="KW-0472">Membrane</keyword>
<feature type="transmembrane region" description="Helical" evidence="2">
    <location>
        <begin position="104"/>
        <end position="125"/>
    </location>
</feature>
<proteinExistence type="predicted"/>
<feature type="transmembrane region" description="Helical" evidence="2">
    <location>
        <begin position="70"/>
        <end position="92"/>
    </location>
</feature>
<dbReference type="InterPro" id="IPR000883">
    <property type="entry name" value="Cyt_C_Oxase_1"/>
</dbReference>
<evidence type="ECO:0000256" key="1">
    <source>
        <dbReference type="ARBA" id="ARBA00022660"/>
    </source>
</evidence>
<keyword evidence="1" id="KW-0249">Electron transport</keyword>
<keyword evidence="1" id="KW-0679">Respiratory chain</keyword>
<feature type="transmembrane region" description="Helical" evidence="2">
    <location>
        <begin position="466"/>
        <end position="493"/>
    </location>
</feature>
<feature type="transmembrane region" description="Helical" evidence="2">
    <location>
        <begin position="25"/>
        <end position="50"/>
    </location>
</feature>
<feature type="transmembrane region" description="Helical" evidence="2">
    <location>
        <begin position="388"/>
        <end position="410"/>
    </location>
</feature>
<name>A0A419A2P0_9RHOB</name>
<feature type="transmembrane region" description="Helical" evidence="2">
    <location>
        <begin position="183"/>
        <end position="216"/>
    </location>
</feature>
<keyword evidence="1" id="KW-0813">Transport</keyword>
<keyword evidence="2" id="KW-0812">Transmembrane</keyword>
<dbReference type="InterPro" id="IPR036927">
    <property type="entry name" value="Cyt_c_oxase-like_su1_sf"/>
</dbReference>
<dbReference type="Pfam" id="PF00115">
    <property type="entry name" value="COX1"/>
    <property type="match status" value="1"/>
</dbReference>
<evidence type="ECO:0000313" key="4">
    <source>
        <dbReference type="EMBL" id="RJL07374.1"/>
    </source>
</evidence>
<dbReference type="EMBL" id="QZEV01000002">
    <property type="protein sequence ID" value="RJL07374.1"/>
    <property type="molecule type" value="Genomic_DNA"/>
</dbReference>
<dbReference type="InterPro" id="IPR023616">
    <property type="entry name" value="Cyt_c_oxase-like_su1_dom"/>
</dbReference>
<dbReference type="SUPFAM" id="SSF81442">
    <property type="entry name" value="Cytochrome c oxidase subunit I-like"/>
    <property type="match status" value="1"/>
</dbReference>
<organism evidence="4 5">
    <name type="scientific">Paracoccus aestuarii</name>
    <dbReference type="NCBI Taxonomy" id="453842"/>
    <lineage>
        <taxon>Bacteria</taxon>
        <taxon>Pseudomonadati</taxon>
        <taxon>Pseudomonadota</taxon>
        <taxon>Alphaproteobacteria</taxon>
        <taxon>Rhodobacterales</taxon>
        <taxon>Paracoccaceae</taxon>
        <taxon>Paracoccus</taxon>
    </lineage>
</organism>
<feature type="transmembrane region" description="Helical" evidence="2">
    <location>
        <begin position="236"/>
        <end position="256"/>
    </location>
</feature>
<dbReference type="GO" id="GO:0004129">
    <property type="term" value="F:cytochrome-c oxidase activity"/>
    <property type="evidence" value="ECO:0007669"/>
    <property type="project" value="InterPro"/>
</dbReference>
<protein>
    <recommendedName>
        <fullName evidence="3">Cytochrome oxidase subunit I profile domain-containing protein</fullName>
    </recommendedName>
</protein>
<keyword evidence="5" id="KW-1185">Reference proteome</keyword>
<evidence type="ECO:0000259" key="3">
    <source>
        <dbReference type="PROSITE" id="PS50855"/>
    </source>
</evidence>
<comment type="caution">
    <text evidence="4">The sequence shown here is derived from an EMBL/GenBank/DDBJ whole genome shotgun (WGS) entry which is preliminary data.</text>
</comment>
<feature type="domain" description="Cytochrome oxidase subunit I profile" evidence="3">
    <location>
        <begin position="34"/>
        <end position="507"/>
    </location>
</feature>
<feature type="transmembrane region" description="Helical" evidence="2">
    <location>
        <begin position="301"/>
        <end position="325"/>
    </location>
</feature>
<dbReference type="Gene3D" id="1.20.210.10">
    <property type="entry name" value="Cytochrome c oxidase-like, subunit I domain"/>
    <property type="match status" value="1"/>
</dbReference>
<dbReference type="GO" id="GO:0020037">
    <property type="term" value="F:heme binding"/>
    <property type="evidence" value="ECO:0007669"/>
    <property type="project" value="InterPro"/>
</dbReference>
<feature type="transmembrane region" description="Helical" evidence="2">
    <location>
        <begin position="514"/>
        <end position="535"/>
    </location>
</feature>
<evidence type="ECO:0000256" key="2">
    <source>
        <dbReference type="SAM" id="Phobius"/>
    </source>
</evidence>
<sequence length="556" mass="58334">MKGGTTTTNLVNERLTALPTSDRRLLLALSAASLVALLLGILGGLMTALARGGMIDILPESAYRFLTVHGVAIFFYWLYLAQVALLLGFAAIEDTRVGLAARGLARAGFAAILAGLILSVAGSLMGTPLLYDGAPELATEEPAAMLVFSLGYLLLGLGLMAAPTSALATLLRPRREGRQERMSAVGFALFAWAGFLIVSGFAALHAFVPTALWALGWGPFPASHGTNWHILFHNMHYLPLMATVLMWYVLVQALTGVKSVFGERFSKIVFSAYLIFVPPTSLYHMFLEPDLPGAVRVTGSLLSLFVSVPTLTAFLIIVASLEVHARSQGARGLFGWLGRLPWRHPAMAAVGLAVVNMGFGIVFAFVLIQERLAPLLSDTFFVPGYFHFFTVGTVSLTLLAALAVMMPALSGGRLALPGLMRLMPWLASAGLLVFGGAGVAAGYLGVPRRVIDSTYGGEAPALWQELMAAVGVGGAVMALALAVFALGVAAALLPRHTASAELAVVPWGGVAVRPGAAAWVGPVSVLLIVVAMYAFTALGFELMQALPVTATGGGAH</sequence>
<dbReference type="AlphaFoldDB" id="A0A419A2P0"/>
<dbReference type="Proteomes" id="UP000285530">
    <property type="component" value="Unassembled WGS sequence"/>
</dbReference>
<dbReference type="OrthoDB" id="9764568at2"/>
<gene>
    <name evidence="4" type="ORF">D3P06_01155</name>
</gene>
<feature type="transmembrane region" description="Helical" evidence="2">
    <location>
        <begin position="346"/>
        <end position="368"/>
    </location>
</feature>
<evidence type="ECO:0000313" key="5">
    <source>
        <dbReference type="Proteomes" id="UP000285530"/>
    </source>
</evidence>
<dbReference type="PROSITE" id="PS50855">
    <property type="entry name" value="COX1"/>
    <property type="match status" value="1"/>
</dbReference>
<dbReference type="GO" id="GO:0009060">
    <property type="term" value="P:aerobic respiration"/>
    <property type="evidence" value="ECO:0007669"/>
    <property type="project" value="InterPro"/>
</dbReference>